<feature type="transmembrane region" description="Helical" evidence="1">
    <location>
        <begin position="228"/>
        <end position="253"/>
    </location>
</feature>
<dbReference type="PANTHER" id="PTHR11161">
    <property type="entry name" value="O-ACYLTRANSFERASE"/>
    <property type="match status" value="1"/>
</dbReference>
<evidence type="ECO:0000313" key="4">
    <source>
        <dbReference type="Proteomes" id="UP000276776"/>
    </source>
</evidence>
<dbReference type="InterPro" id="IPR002656">
    <property type="entry name" value="Acyl_transf_3_dom"/>
</dbReference>
<feature type="transmembrane region" description="Helical" evidence="1">
    <location>
        <begin position="332"/>
        <end position="354"/>
    </location>
</feature>
<protein>
    <submittedName>
        <fullName evidence="5">Acyl_transf_3 domain-containing protein</fullName>
    </submittedName>
</protein>
<dbReference type="EMBL" id="UYYF01000353">
    <property type="protein sequence ID" value="VDM97825.1"/>
    <property type="molecule type" value="Genomic_DNA"/>
</dbReference>
<organism evidence="5">
    <name type="scientific">Thelazia callipaeda</name>
    <name type="common">Oriental eyeworm</name>
    <name type="synonym">Parasitic nematode</name>
    <dbReference type="NCBI Taxonomy" id="103827"/>
    <lineage>
        <taxon>Eukaryota</taxon>
        <taxon>Metazoa</taxon>
        <taxon>Ecdysozoa</taxon>
        <taxon>Nematoda</taxon>
        <taxon>Chromadorea</taxon>
        <taxon>Rhabditida</taxon>
        <taxon>Spirurina</taxon>
        <taxon>Spiruromorpha</taxon>
        <taxon>Thelazioidea</taxon>
        <taxon>Thelaziidae</taxon>
        <taxon>Thelazia</taxon>
    </lineage>
</organism>
<dbReference type="Pfam" id="PF01757">
    <property type="entry name" value="Acyl_transf_3"/>
    <property type="match status" value="1"/>
</dbReference>
<reference evidence="3 4" key="2">
    <citation type="submission" date="2018-11" db="EMBL/GenBank/DDBJ databases">
        <authorList>
            <consortium name="Pathogen Informatics"/>
        </authorList>
    </citation>
    <scope>NUCLEOTIDE SEQUENCE [LARGE SCALE GENOMIC DNA]</scope>
</reference>
<feature type="transmembrane region" description="Helical" evidence="1">
    <location>
        <begin position="554"/>
        <end position="574"/>
    </location>
</feature>
<feature type="transmembrane region" description="Helical" evidence="1">
    <location>
        <begin position="187"/>
        <end position="207"/>
    </location>
</feature>
<feature type="domain" description="Acyltransferase 3" evidence="2">
    <location>
        <begin position="188"/>
        <end position="568"/>
    </location>
</feature>
<gene>
    <name evidence="3" type="ORF">TCLT_LOCUS2069</name>
</gene>
<evidence type="ECO:0000313" key="3">
    <source>
        <dbReference type="EMBL" id="VDM97825.1"/>
    </source>
</evidence>
<dbReference type="AlphaFoldDB" id="A0A0N5CPD0"/>
<dbReference type="OMA" id="KVITCMF"/>
<feature type="transmembrane region" description="Helical" evidence="1">
    <location>
        <begin position="273"/>
        <end position="296"/>
    </location>
</feature>
<evidence type="ECO:0000259" key="2">
    <source>
        <dbReference type="Pfam" id="PF01757"/>
    </source>
</evidence>
<feature type="transmembrane region" description="Helical" evidence="1">
    <location>
        <begin position="123"/>
        <end position="146"/>
    </location>
</feature>
<keyword evidence="1" id="KW-0812">Transmembrane</keyword>
<keyword evidence="4" id="KW-1185">Reference proteome</keyword>
<feature type="transmembrane region" description="Helical" evidence="1">
    <location>
        <begin position="416"/>
        <end position="434"/>
    </location>
</feature>
<dbReference type="Proteomes" id="UP000276776">
    <property type="component" value="Unassembled WGS sequence"/>
</dbReference>
<feature type="transmembrane region" description="Helical" evidence="1">
    <location>
        <begin position="446"/>
        <end position="466"/>
    </location>
</feature>
<reference evidence="5" key="1">
    <citation type="submission" date="2017-02" db="UniProtKB">
        <authorList>
            <consortium name="WormBaseParasite"/>
        </authorList>
    </citation>
    <scope>IDENTIFICATION</scope>
</reference>
<evidence type="ECO:0000256" key="1">
    <source>
        <dbReference type="SAM" id="Phobius"/>
    </source>
</evidence>
<sequence length="616" mass="71419">VSANLNSSVGPDSALHTLYGEGKSNEIATDSRFQYRMLHCFKLAGETDFTPSNFPTLYCYRYNPAKYGSLAQTICIPASCSEDEGKLWDIYEKVLQMQPVNDDNMLSTCIRSRNLRQWYQKPVPLLILLYLLTSWIIVGLSTHYHIRHGTKPKALKEQIFLAFSIKQNIQMLFQKPKNHAKVITCMFGIRFLTIVWIIVGHTFAFVSPQIKNIIQYRHDMTSNFLNQWLTNFVLSVDIFFVLGGTVNAYGFFLNYRKLEKKPSWTSVMFWLNFYFHRILRLWPAYFYTLIGVIFFASLHYRSTWPMYDPLTQCPKYWWQNLLFIASLSNHHCMGYVSTEFIFYLLSPIFLLTFVQNTNHGYLLSIVCISLSDAARAYNMIANNMPPTQLGWSEPHIYNSNFMEHFSATYIKPQFRIAPYIIGLCLGHCLAQIQLKKLGDINLSKGFLVSAWILAILIAFISTYGLYPILMNSNCKIYYLLYGALHRTAFAVSIAWIIYACHNGYGGLINRFLSWEIFLPLSVLCYSVYLSHFPVVFATYLRMPFPYIYKSKRCFLLNILLNLIFSYILGLQASILSEFPALNIERCIRNYHLKKKQEKASSNDKCDSGMKIMQSNS</sequence>
<accession>A0A0N5CPD0</accession>
<dbReference type="OrthoDB" id="207378at2759"/>
<evidence type="ECO:0000313" key="5">
    <source>
        <dbReference type="WBParaSite" id="TCLT_0000206801-mRNA-1"/>
    </source>
</evidence>
<dbReference type="WBParaSite" id="TCLT_0000206801-mRNA-1">
    <property type="protein sequence ID" value="TCLT_0000206801-mRNA-1"/>
    <property type="gene ID" value="TCLT_0000206801"/>
</dbReference>
<keyword evidence="1" id="KW-0472">Membrane</keyword>
<dbReference type="PANTHER" id="PTHR11161:SF70">
    <property type="entry name" value="ACYLTRANSFERASE 3 DOMAIN-CONTAINING PROTEIN"/>
    <property type="match status" value="1"/>
</dbReference>
<dbReference type="InterPro" id="IPR052728">
    <property type="entry name" value="O2_lipid_transport_reg"/>
</dbReference>
<proteinExistence type="predicted"/>
<feature type="transmembrane region" description="Helical" evidence="1">
    <location>
        <begin position="478"/>
        <end position="498"/>
    </location>
</feature>
<feature type="transmembrane region" description="Helical" evidence="1">
    <location>
        <begin position="518"/>
        <end position="542"/>
    </location>
</feature>
<dbReference type="GO" id="GO:0016747">
    <property type="term" value="F:acyltransferase activity, transferring groups other than amino-acyl groups"/>
    <property type="evidence" value="ECO:0007669"/>
    <property type="project" value="InterPro"/>
</dbReference>
<keyword evidence="1" id="KW-1133">Transmembrane helix</keyword>
<name>A0A0N5CPD0_THECL</name>